<feature type="region of interest" description="Disordered" evidence="1">
    <location>
        <begin position="187"/>
        <end position="208"/>
    </location>
</feature>
<keyword evidence="4" id="KW-1185">Reference proteome</keyword>
<feature type="transmembrane region" description="Helical" evidence="2">
    <location>
        <begin position="25"/>
        <end position="47"/>
    </location>
</feature>
<reference evidence="3 4" key="1">
    <citation type="submission" date="2021-08" db="EMBL/GenBank/DDBJ databases">
        <title>Whole genome sequence of novel Actinomyces species strain MAS-1.</title>
        <authorList>
            <person name="Saito M."/>
            <person name="Kuwahara N."/>
            <person name="Takizawa T."/>
            <person name="Gotouda H."/>
            <person name="Ochiai T."/>
        </authorList>
    </citation>
    <scope>NUCLEOTIDE SEQUENCE [LARGE SCALE GENOMIC DNA]</scope>
    <source>
        <strain evidence="3 4">MAS-1</strain>
    </source>
</reference>
<protein>
    <submittedName>
        <fullName evidence="3">Uncharacterized protein</fullName>
    </submittedName>
</protein>
<keyword evidence="2" id="KW-0812">Transmembrane</keyword>
<evidence type="ECO:0000256" key="1">
    <source>
        <dbReference type="SAM" id="MobiDB-lite"/>
    </source>
</evidence>
<evidence type="ECO:0000256" key="2">
    <source>
        <dbReference type="SAM" id="Phobius"/>
    </source>
</evidence>
<dbReference type="RefSeq" id="WP_223907319.1">
    <property type="nucleotide sequence ID" value="NZ_AP025017.1"/>
</dbReference>
<dbReference type="EMBL" id="AP025017">
    <property type="protein sequence ID" value="BDA64868.1"/>
    <property type="molecule type" value="Genomic_DNA"/>
</dbReference>
<evidence type="ECO:0000313" key="3">
    <source>
        <dbReference type="EMBL" id="BDA64868.1"/>
    </source>
</evidence>
<feature type="transmembrane region" description="Helical" evidence="2">
    <location>
        <begin position="93"/>
        <end position="114"/>
    </location>
</feature>
<accession>A0ABN6K5N1</accession>
<dbReference type="Proteomes" id="UP000824496">
    <property type="component" value="Chromosome"/>
</dbReference>
<feature type="transmembrane region" description="Helical" evidence="2">
    <location>
        <begin position="157"/>
        <end position="176"/>
    </location>
</feature>
<organism evidence="3 4">
    <name type="scientific">Actinomyces capricornis</name>
    <dbReference type="NCBI Taxonomy" id="2755559"/>
    <lineage>
        <taxon>Bacteria</taxon>
        <taxon>Bacillati</taxon>
        <taxon>Actinomycetota</taxon>
        <taxon>Actinomycetes</taxon>
        <taxon>Actinomycetales</taxon>
        <taxon>Actinomycetaceae</taxon>
        <taxon>Actinomyces</taxon>
    </lineage>
</organism>
<feature type="transmembrane region" description="Helical" evidence="2">
    <location>
        <begin position="126"/>
        <end position="145"/>
    </location>
</feature>
<name>A0ABN6K5N1_9ACTO</name>
<sequence length="208" mass="22545">MFDQNDRLHRRVEALSVKVKYQQEALFSLTGWGCVVGMTGAFLTPWATGMEEGSKSVQVSSRNLHTFLFACQGTCERAETEQETLSGLSLEGLPGWVALLGLAMLLLAGSEFSLEARLPRRLGVPGLWIALLGLMMCLVQMFSGPEGFARDMGRPETLLIGPALPLLALAIACAAVRSNLRKSPVPYVRASHPPASPTWPRNSRPPIG</sequence>
<proteinExistence type="predicted"/>
<keyword evidence="2" id="KW-1133">Transmembrane helix</keyword>
<keyword evidence="2" id="KW-0472">Membrane</keyword>
<evidence type="ECO:0000313" key="4">
    <source>
        <dbReference type="Proteomes" id="UP000824496"/>
    </source>
</evidence>
<gene>
    <name evidence="3" type="ORF">MANAM107_17020</name>
</gene>